<protein>
    <submittedName>
        <fullName evidence="2">Uncharacterized protein</fullName>
    </submittedName>
</protein>
<reference evidence="2" key="1">
    <citation type="submission" date="2020-07" db="EMBL/GenBank/DDBJ databases">
        <title>Huge and variable diversity of episymbiotic CPR bacteria and DPANN archaea in groundwater ecosystems.</title>
        <authorList>
            <person name="He C.Y."/>
            <person name="Keren R."/>
            <person name="Whittaker M."/>
            <person name="Farag I.F."/>
            <person name="Doudna J."/>
            <person name="Cate J.H.D."/>
            <person name="Banfield J.F."/>
        </authorList>
    </citation>
    <scope>NUCLEOTIDE SEQUENCE</scope>
    <source>
        <strain evidence="2">NC_groundwater_717_Ag_S-0.2um_59_8</strain>
    </source>
</reference>
<evidence type="ECO:0000313" key="3">
    <source>
        <dbReference type="Proteomes" id="UP000741360"/>
    </source>
</evidence>
<dbReference type="EMBL" id="JACPSX010000089">
    <property type="protein sequence ID" value="MBI3014368.1"/>
    <property type="molecule type" value="Genomic_DNA"/>
</dbReference>
<accession>A0A932GNE9</accession>
<feature type="region of interest" description="Disordered" evidence="1">
    <location>
        <begin position="46"/>
        <end position="79"/>
    </location>
</feature>
<comment type="caution">
    <text evidence="2">The sequence shown here is derived from an EMBL/GenBank/DDBJ whole genome shotgun (WGS) entry which is preliminary data.</text>
</comment>
<sequence length="79" mass="8807">MSERSRDKDRPWQDPIVAEVRAARQELLAQVGYDLHALCELLRSHQAAAGRHPVRRPPRPAEGSRTTPVGGAKDKSRVT</sequence>
<dbReference type="Proteomes" id="UP000741360">
    <property type="component" value="Unassembled WGS sequence"/>
</dbReference>
<dbReference type="AlphaFoldDB" id="A0A932GNE9"/>
<evidence type="ECO:0000313" key="2">
    <source>
        <dbReference type="EMBL" id="MBI3014368.1"/>
    </source>
</evidence>
<name>A0A932GNE9_UNCTE</name>
<organism evidence="2 3">
    <name type="scientific">Tectimicrobiota bacterium</name>
    <dbReference type="NCBI Taxonomy" id="2528274"/>
    <lineage>
        <taxon>Bacteria</taxon>
        <taxon>Pseudomonadati</taxon>
        <taxon>Nitrospinota/Tectimicrobiota group</taxon>
        <taxon>Candidatus Tectimicrobiota</taxon>
    </lineage>
</organism>
<gene>
    <name evidence="2" type="ORF">HYY65_04760</name>
</gene>
<proteinExistence type="predicted"/>
<evidence type="ECO:0000256" key="1">
    <source>
        <dbReference type="SAM" id="MobiDB-lite"/>
    </source>
</evidence>